<dbReference type="PROSITE" id="PS50002">
    <property type="entry name" value="SH3"/>
    <property type="match status" value="1"/>
</dbReference>
<accession>A0A7J8D6S8</accession>
<dbReference type="AlphaFoldDB" id="A0A7J8D6S8"/>
<dbReference type="InterPro" id="IPR001849">
    <property type="entry name" value="PH_domain"/>
</dbReference>
<dbReference type="PANTHER" id="PTHR12845">
    <property type="entry name" value="GUANINE NUCLEOTIDE EXCHANGE FACTOR"/>
    <property type="match status" value="1"/>
</dbReference>
<dbReference type="InterPro" id="IPR036028">
    <property type="entry name" value="SH3-like_dom_sf"/>
</dbReference>
<evidence type="ECO:0000313" key="6">
    <source>
        <dbReference type="Proteomes" id="UP000593571"/>
    </source>
</evidence>
<evidence type="ECO:0008006" key="7">
    <source>
        <dbReference type="Google" id="ProtNLM"/>
    </source>
</evidence>
<dbReference type="Proteomes" id="UP000593571">
    <property type="component" value="Unassembled WGS sequence"/>
</dbReference>
<dbReference type="InterPro" id="IPR001452">
    <property type="entry name" value="SH3_domain"/>
</dbReference>
<evidence type="ECO:0000256" key="2">
    <source>
        <dbReference type="PROSITE-ProRule" id="PRU00192"/>
    </source>
</evidence>
<dbReference type="SMART" id="SM00326">
    <property type="entry name" value="SH3"/>
    <property type="match status" value="1"/>
</dbReference>
<evidence type="ECO:0000259" key="4">
    <source>
        <dbReference type="PROSITE" id="PS50003"/>
    </source>
</evidence>
<gene>
    <name evidence="5" type="ORF">HJG63_008853</name>
</gene>
<sequence length="143" mass="16624">MKLHGPHKNLFRLFLLHNTQGTQAEFLFRTETQSEKLRWISALAMPREELDLLECRDSPQVQCLRAYKPRENDELALEKADVVMVTQQSSDGWLEGMRLSDGERGWFPVQQVEFISNAEVRAQNLKEAQRVKTAKLQLVQQQT</sequence>
<dbReference type="GO" id="GO:0005085">
    <property type="term" value="F:guanyl-nucleotide exchange factor activity"/>
    <property type="evidence" value="ECO:0007669"/>
    <property type="project" value="InterPro"/>
</dbReference>
<comment type="caution">
    <text evidence="5">The sequence shown here is derived from an EMBL/GenBank/DDBJ whole genome shotgun (WGS) entry which is preliminary data.</text>
</comment>
<reference evidence="5 6" key="1">
    <citation type="journal article" date="2020" name="Nature">
        <title>Six reference-quality genomes reveal evolution of bat adaptations.</title>
        <authorList>
            <person name="Jebb D."/>
            <person name="Huang Z."/>
            <person name="Pippel M."/>
            <person name="Hughes G.M."/>
            <person name="Lavrichenko K."/>
            <person name="Devanna P."/>
            <person name="Winkler S."/>
            <person name="Jermiin L.S."/>
            <person name="Skirmuntt E.C."/>
            <person name="Katzourakis A."/>
            <person name="Burkitt-Gray L."/>
            <person name="Ray D.A."/>
            <person name="Sullivan K.A.M."/>
            <person name="Roscito J.G."/>
            <person name="Kirilenko B.M."/>
            <person name="Davalos L.M."/>
            <person name="Corthals A.P."/>
            <person name="Power M.L."/>
            <person name="Jones G."/>
            <person name="Ransome R.D."/>
            <person name="Dechmann D.K.N."/>
            <person name="Locatelli A.G."/>
            <person name="Puechmaille S.J."/>
            <person name="Fedrigo O."/>
            <person name="Jarvis E.D."/>
            <person name="Hiller M."/>
            <person name="Vernes S.C."/>
            <person name="Myers E.W."/>
            <person name="Teeling E.C."/>
        </authorList>
    </citation>
    <scope>NUCLEOTIDE SEQUENCE [LARGE SCALE GENOMIC DNA]</scope>
    <source>
        <strain evidence="5">MRouAeg1</strain>
        <tissue evidence="5">Muscle</tissue>
    </source>
</reference>
<dbReference type="InterPro" id="IPR047271">
    <property type="entry name" value="Ephexin-like"/>
</dbReference>
<dbReference type="SUPFAM" id="SSF50729">
    <property type="entry name" value="PH domain-like"/>
    <property type="match status" value="1"/>
</dbReference>
<feature type="domain" description="PH" evidence="4">
    <location>
        <begin position="1"/>
        <end position="48"/>
    </location>
</feature>
<dbReference type="PROSITE" id="PS50003">
    <property type="entry name" value="PH_DOMAIN"/>
    <property type="match status" value="1"/>
</dbReference>
<dbReference type="GO" id="GO:0005737">
    <property type="term" value="C:cytoplasm"/>
    <property type="evidence" value="ECO:0007669"/>
    <property type="project" value="TreeGrafter"/>
</dbReference>
<dbReference type="Gene3D" id="2.30.30.40">
    <property type="entry name" value="SH3 Domains"/>
    <property type="match status" value="1"/>
</dbReference>
<evidence type="ECO:0000256" key="1">
    <source>
        <dbReference type="ARBA" id="ARBA00022443"/>
    </source>
</evidence>
<organism evidence="5 6">
    <name type="scientific">Rousettus aegyptiacus</name>
    <name type="common">Egyptian fruit bat</name>
    <name type="synonym">Pteropus aegyptiacus</name>
    <dbReference type="NCBI Taxonomy" id="9407"/>
    <lineage>
        <taxon>Eukaryota</taxon>
        <taxon>Metazoa</taxon>
        <taxon>Chordata</taxon>
        <taxon>Craniata</taxon>
        <taxon>Vertebrata</taxon>
        <taxon>Euteleostomi</taxon>
        <taxon>Mammalia</taxon>
        <taxon>Eutheria</taxon>
        <taxon>Laurasiatheria</taxon>
        <taxon>Chiroptera</taxon>
        <taxon>Yinpterochiroptera</taxon>
        <taxon>Pteropodoidea</taxon>
        <taxon>Pteropodidae</taxon>
        <taxon>Rousettinae</taxon>
        <taxon>Rousettus</taxon>
    </lineage>
</organism>
<dbReference type="SUPFAM" id="SSF50044">
    <property type="entry name" value="SH3-domain"/>
    <property type="match status" value="1"/>
</dbReference>
<dbReference type="PANTHER" id="PTHR12845:SF2">
    <property type="entry name" value="DH DOMAIN-CONTAINING PROTEIN-RELATED"/>
    <property type="match status" value="1"/>
</dbReference>
<dbReference type="FunFam" id="2.30.30.40:FF:000111">
    <property type="entry name" value="Rho guanine nucleotide exchange factor (GEF) 5"/>
    <property type="match status" value="1"/>
</dbReference>
<evidence type="ECO:0000313" key="5">
    <source>
        <dbReference type="EMBL" id="KAF6418850.1"/>
    </source>
</evidence>
<dbReference type="GO" id="GO:0005634">
    <property type="term" value="C:nucleus"/>
    <property type="evidence" value="ECO:0007669"/>
    <property type="project" value="TreeGrafter"/>
</dbReference>
<keyword evidence="1 2" id="KW-0728">SH3 domain</keyword>
<keyword evidence="6" id="KW-1185">Reference proteome</keyword>
<proteinExistence type="predicted"/>
<dbReference type="EMBL" id="JACASE010000013">
    <property type="protein sequence ID" value="KAF6418850.1"/>
    <property type="molecule type" value="Genomic_DNA"/>
</dbReference>
<evidence type="ECO:0000259" key="3">
    <source>
        <dbReference type="PROSITE" id="PS50002"/>
    </source>
</evidence>
<dbReference type="Pfam" id="PF00018">
    <property type="entry name" value="SH3_1"/>
    <property type="match status" value="1"/>
</dbReference>
<feature type="domain" description="SH3" evidence="3">
    <location>
        <begin position="56"/>
        <end position="117"/>
    </location>
</feature>
<protein>
    <recommendedName>
        <fullName evidence="7">Rho guanine nucleotide exchange factor 5</fullName>
    </recommendedName>
</protein>
<name>A0A7J8D6S8_ROUAE</name>